<reference evidence="1" key="1">
    <citation type="submission" date="2021-01" db="EMBL/GenBank/DDBJ databases">
        <title>Adiantum capillus-veneris genome.</title>
        <authorList>
            <person name="Fang Y."/>
            <person name="Liao Q."/>
        </authorList>
    </citation>
    <scope>NUCLEOTIDE SEQUENCE</scope>
    <source>
        <strain evidence="1">H3</strain>
        <tissue evidence="1">Leaf</tissue>
    </source>
</reference>
<accession>A0A9D4U6H8</accession>
<evidence type="ECO:0000313" key="1">
    <source>
        <dbReference type="EMBL" id="KAI5061379.1"/>
    </source>
</evidence>
<dbReference type="AlphaFoldDB" id="A0A9D4U6H8"/>
<gene>
    <name evidence="1" type="ORF">GOP47_0023884</name>
</gene>
<protein>
    <submittedName>
        <fullName evidence="1">Uncharacterized protein</fullName>
    </submittedName>
</protein>
<dbReference type="Proteomes" id="UP000886520">
    <property type="component" value="Chromosome 23"/>
</dbReference>
<dbReference type="EMBL" id="JABFUD020000023">
    <property type="protein sequence ID" value="KAI5061379.1"/>
    <property type="molecule type" value="Genomic_DNA"/>
</dbReference>
<evidence type="ECO:0000313" key="2">
    <source>
        <dbReference type="Proteomes" id="UP000886520"/>
    </source>
</evidence>
<organism evidence="1 2">
    <name type="scientific">Adiantum capillus-veneris</name>
    <name type="common">Maidenhair fern</name>
    <dbReference type="NCBI Taxonomy" id="13818"/>
    <lineage>
        <taxon>Eukaryota</taxon>
        <taxon>Viridiplantae</taxon>
        <taxon>Streptophyta</taxon>
        <taxon>Embryophyta</taxon>
        <taxon>Tracheophyta</taxon>
        <taxon>Polypodiopsida</taxon>
        <taxon>Polypodiidae</taxon>
        <taxon>Polypodiales</taxon>
        <taxon>Pteridineae</taxon>
        <taxon>Pteridaceae</taxon>
        <taxon>Vittarioideae</taxon>
        <taxon>Adiantum</taxon>
    </lineage>
</organism>
<sequence>MEVDLELDQLGLCQTHLDTHLLGELDAKSTVVLMGLVSEGSGLPTLAHLAQEPISVKASRFLGRIFLEVSPPCVIAMKETYCKRDDVALQKRSWPSSSTI</sequence>
<name>A0A9D4U6H8_ADICA</name>
<proteinExistence type="predicted"/>
<keyword evidence="2" id="KW-1185">Reference proteome</keyword>
<comment type="caution">
    <text evidence="1">The sequence shown here is derived from an EMBL/GenBank/DDBJ whole genome shotgun (WGS) entry which is preliminary data.</text>
</comment>